<proteinExistence type="inferred from homology"/>
<keyword evidence="2" id="KW-0456">Lyase</keyword>
<dbReference type="RefSeq" id="WP_067590890.1">
    <property type="nucleotide sequence ID" value="NZ_JABMCZ010000001.1"/>
</dbReference>
<dbReference type="STRING" id="455432.AWN90_33140"/>
<dbReference type="InterPro" id="IPR042208">
    <property type="entry name" value="D-ser_dehydrat-like_sf"/>
</dbReference>
<evidence type="ECO:0000313" key="4">
    <source>
        <dbReference type="EMBL" id="KZM73474.1"/>
    </source>
</evidence>
<accession>A0A164MLR8</accession>
<dbReference type="Gene3D" id="2.40.37.20">
    <property type="entry name" value="D-serine dehydratase-like domain"/>
    <property type="match status" value="1"/>
</dbReference>
<evidence type="ECO:0000256" key="2">
    <source>
        <dbReference type="ARBA" id="ARBA00023239"/>
    </source>
</evidence>
<dbReference type="InterPro" id="IPR001608">
    <property type="entry name" value="Ala_racemase_N"/>
</dbReference>
<organism evidence="4 5">
    <name type="scientific">Nocardia terpenica</name>
    <dbReference type="NCBI Taxonomy" id="455432"/>
    <lineage>
        <taxon>Bacteria</taxon>
        <taxon>Bacillati</taxon>
        <taxon>Actinomycetota</taxon>
        <taxon>Actinomycetes</taxon>
        <taxon>Mycobacteriales</taxon>
        <taxon>Nocardiaceae</taxon>
        <taxon>Nocardia</taxon>
    </lineage>
</organism>
<dbReference type="Pfam" id="PF14031">
    <property type="entry name" value="D-ser_dehydrat"/>
    <property type="match status" value="1"/>
</dbReference>
<comment type="caution">
    <text evidence="4">The sequence shown here is derived from an EMBL/GenBank/DDBJ whole genome shotgun (WGS) entry which is preliminary data.</text>
</comment>
<comment type="similarity">
    <text evidence="1">Belongs to the DSD1 family.</text>
</comment>
<dbReference type="Pfam" id="PF01168">
    <property type="entry name" value="Ala_racemase_N"/>
    <property type="match status" value="1"/>
</dbReference>
<dbReference type="InterPro" id="IPR051466">
    <property type="entry name" value="D-amino_acid_metab_enzyme"/>
</dbReference>
<reference evidence="4 5" key="1">
    <citation type="submission" date="2016-04" db="EMBL/GenBank/DDBJ databases">
        <authorList>
            <person name="Evans L.H."/>
            <person name="Alamgir A."/>
            <person name="Owens N."/>
            <person name="Weber N.D."/>
            <person name="Virtaneva K."/>
            <person name="Barbian K."/>
            <person name="Babar A."/>
            <person name="Rosenke K."/>
        </authorList>
    </citation>
    <scope>NUCLEOTIDE SEQUENCE [LARGE SCALE GENOMIC DNA]</scope>
    <source>
        <strain evidence="4 5">IFM 0406</strain>
    </source>
</reference>
<dbReference type="EMBL" id="LWGR01000007">
    <property type="protein sequence ID" value="KZM73474.1"/>
    <property type="molecule type" value="Genomic_DNA"/>
</dbReference>
<gene>
    <name evidence="4" type="ORF">AWN90_33140</name>
</gene>
<dbReference type="Gene3D" id="3.20.20.10">
    <property type="entry name" value="Alanine racemase"/>
    <property type="match status" value="1"/>
</dbReference>
<dbReference type="Proteomes" id="UP000076512">
    <property type="component" value="Unassembled WGS sequence"/>
</dbReference>
<protein>
    <recommendedName>
        <fullName evidence="3">D-serine dehydratase-like domain-containing protein</fullName>
    </recommendedName>
</protein>
<sequence length="386" mass="41418">MHSHAYPQLRLDVDAVDHNIRVMGEWCRARDVVLAPHVKTTMSAPIVDRQLAAGAVGVTVATVDQAAVLLGWGHDRILIANQVVDSEGLARLRDWLNDKADRQIRFFVDSPEGVAAAQRIHGERDRRFEVLLDVGTPGGRTGVRTRADARRLAETIARAPGLALVGVAGYEGVAPNTRTEDTLAAVDDHCRRGRDVYTDVAAYFDTDAPIFSMGGSAFPDRVVEFLPTASDVPGTVRLLRSGCYVTHDHGTYARVSPIPGLRPALSVRAVVLSAPEPGVAVVGAGKRDLAYDADLPVLLGARCADGTEKSGVAGTVRALYDQHAVLADVTGLAVTDIVEFGLSHPCSVFDRWPAYYAVDADGDVSDLWRTDFHRTSITSVSRPVAG</sequence>
<name>A0A164MLR8_9NOCA</name>
<evidence type="ECO:0000256" key="1">
    <source>
        <dbReference type="ARBA" id="ARBA00005323"/>
    </source>
</evidence>
<dbReference type="SMART" id="SM01119">
    <property type="entry name" value="D-ser_dehydrat"/>
    <property type="match status" value="1"/>
</dbReference>
<evidence type="ECO:0000313" key="5">
    <source>
        <dbReference type="Proteomes" id="UP000076512"/>
    </source>
</evidence>
<dbReference type="AlphaFoldDB" id="A0A164MLR8"/>
<evidence type="ECO:0000259" key="3">
    <source>
        <dbReference type="SMART" id="SM01119"/>
    </source>
</evidence>
<dbReference type="SUPFAM" id="SSF51419">
    <property type="entry name" value="PLP-binding barrel"/>
    <property type="match status" value="1"/>
</dbReference>
<dbReference type="GO" id="GO:0016829">
    <property type="term" value="F:lyase activity"/>
    <property type="evidence" value="ECO:0007669"/>
    <property type="project" value="UniProtKB-KW"/>
</dbReference>
<feature type="domain" description="D-serine dehydratase-like" evidence="3">
    <location>
        <begin position="264"/>
        <end position="359"/>
    </location>
</feature>
<dbReference type="PANTHER" id="PTHR28004">
    <property type="entry name" value="ZGC:162816-RELATED"/>
    <property type="match status" value="1"/>
</dbReference>
<dbReference type="PANTHER" id="PTHR28004:SF8">
    <property type="entry name" value="D-SERINE DEAMINASE"/>
    <property type="match status" value="1"/>
</dbReference>
<dbReference type="InterPro" id="IPR026956">
    <property type="entry name" value="D-ser_dehydrat-like_dom"/>
</dbReference>
<dbReference type="OrthoDB" id="9811417at2"/>
<keyword evidence="5" id="KW-1185">Reference proteome</keyword>
<dbReference type="InterPro" id="IPR029066">
    <property type="entry name" value="PLP-binding_barrel"/>
</dbReference>